<keyword evidence="4" id="KW-1185">Reference proteome</keyword>
<feature type="region of interest" description="Disordered" evidence="1">
    <location>
        <begin position="1"/>
        <end position="32"/>
    </location>
</feature>
<dbReference type="AlphaFoldDB" id="A0A318JTS7"/>
<evidence type="ECO:0000256" key="2">
    <source>
        <dbReference type="SAM" id="Phobius"/>
    </source>
</evidence>
<feature type="transmembrane region" description="Helical" evidence="2">
    <location>
        <begin position="74"/>
        <end position="94"/>
    </location>
</feature>
<feature type="compositionally biased region" description="Basic and acidic residues" evidence="1">
    <location>
        <begin position="14"/>
        <end position="23"/>
    </location>
</feature>
<protein>
    <recommendedName>
        <fullName evidence="5">UsfY protein</fullName>
    </recommendedName>
</protein>
<evidence type="ECO:0000256" key="1">
    <source>
        <dbReference type="SAM" id="MobiDB-lite"/>
    </source>
</evidence>
<comment type="caution">
    <text evidence="3">The sequence shown here is derived from an EMBL/GenBank/DDBJ whole genome shotgun (WGS) entry which is preliminary data.</text>
</comment>
<feature type="transmembrane region" description="Helical" evidence="2">
    <location>
        <begin position="49"/>
        <end position="68"/>
    </location>
</feature>
<evidence type="ECO:0000313" key="4">
    <source>
        <dbReference type="Proteomes" id="UP000247569"/>
    </source>
</evidence>
<dbReference type="EMBL" id="QJKF01000018">
    <property type="protein sequence ID" value="PXX57424.1"/>
    <property type="molecule type" value="Genomic_DNA"/>
</dbReference>
<dbReference type="RefSeq" id="WP_040735237.1">
    <property type="nucleotide sequence ID" value="NZ_QJKF01000018.1"/>
</dbReference>
<proteinExistence type="predicted"/>
<feature type="compositionally biased region" description="Polar residues" evidence="1">
    <location>
        <begin position="1"/>
        <end position="12"/>
    </location>
</feature>
<reference evidence="3 4" key="1">
    <citation type="submission" date="2018-05" db="EMBL/GenBank/DDBJ databases">
        <title>Genomic Encyclopedia of Type Strains, Phase IV (KMG-IV): sequencing the most valuable type-strain genomes for metagenomic binning, comparative biology and taxonomic classification.</title>
        <authorList>
            <person name="Goeker M."/>
        </authorList>
    </citation>
    <scope>NUCLEOTIDE SEQUENCE [LARGE SCALE GENOMIC DNA]</scope>
    <source>
        <strain evidence="3 4">DSM 44704</strain>
    </source>
</reference>
<keyword evidence="2" id="KW-1133">Transmembrane helix</keyword>
<dbReference type="OrthoDB" id="4567060at2"/>
<dbReference type="Proteomes" id="UP000247569">
    <property type="component" value="Unassembled WGS sequence"/>
</dbReference>
<name>A0A318JTS7_9NOCA</name>
<keyword evidence="2" id="KW-0812">Transmembrane</keyword>
<sequence length="113" mass="11874">MLPGPNESTTGHSGAEHHGRPDDNFPDYTRTSRAHVGESIEDARNWPGIILVALGLVGLGLTLTAAGYGFNGWAIIGAIATVACIVVGVLVIIAEHRRLKKREGLGLTDQAGH</sequence>
<evidence type="ECO:0000313" key="3">
    <source>
        <dbReference type="EMBL" id="PXX57424.1"/>
    </source>
</evidence>
<keyword evidence="2" id="KW-0472">Membrane</keyword>
<evidence type="ECO:0008006" key="5">
    <source>
        <dbReference type="Google" id="ProtNLM"/>
    </source>
</evidence>
<organism evidence="3 4">
    <name type="scientific">Nocardia tenerifensis</name>
    <dbReference type="NCBI Taxonomy" id="228006"/>
    <lineage>
        <taxon>Bacteria</taxon>
        <taxon>Bacillati</taxon>
        <taxon>Actinomycetota</taxon>
        <taxon>Actinomycetes</taxon>
        <taxon>Mycobacteriales</taxon>
        <taxon>Nocardiaceae</taxon>
        <taxon>Nocardia</taxon>
    </lineage>
</organism>
<gene>
    <name evidence="3" type="ORF">DFR70_11879</name>
</gene>
<accession>A0A318JTS7</accession>